<dbReference type="PANTHER" id="PTHR30087:SF1">
    <property type="entry name" value="HYPOTHETICAL CYTOSOLIC PROTEIN"/>
    <property type="match status" value="1"/>
</dbReference>
<dbReference type="EMBL" id="RAXT01000060">
    <property type="protein sequence ID" value="RKG35288.1"/>
    <property type="molecule type" value="Genomic_DNA"/>
</dbReference>
<accession>A0A3A8EMA4</accession>
<dbReference type="PANTHER" id="PTHR30087">
    <property type="entry name" value="INNER MEMBRANE PROTEIN"/>
    <property type="match status" value="1"/>
</dbReference>
<keyword evidence="2" id="KW-1185">Reference proteome</keyword>
<dbReference type="RefSeq" id="WP_120385159.1">
    <property type="nucleotide sequence ID" value="NZ_RAXT01000060.1"/>
</dbReference>
<organism evidence="1 2">
    <name type="scientific">Acinetobacter rongchengensis</name>
    <dbReference type="NCBI Taxonomy" id="2419601"/>
    <lineage>
        <taxon>Bacteria</taxon>
        <taxon>Pseudomonadati</taxon>
        <taxon>Pseudomonadota</taxon>
        <taxon>Gammaproteobacteria</taxon>
        <taxon>Moraxellales</taxon>
        <taxon>Moraxellaceae</taxon>
        <taxon>Acinetobacter</taxon>
    </lineage>
</organism>
<dbReference type="InterPro" id="IPR007553">
    <property type="entry name" value="2-thiour_desulf"/>
</dbReference>
<reference evidence="1 2" key="1">
    <citation type="submission" date="2018-09" db="EMBL/GenBank/DDBJ databases">
        <title>The draft genome of Acinetobacter spp. strains.</title>
        <authorList>
            <person name="Qin J."/>
            <person name="Feng Y."/>
            <person name="Zong Z."/>
        </authorList>
    </citation>
    <scope>NUCLEOTIDE SEQUENCE [LARGE SCALE GENOMIC DNA]</scope>
    <source>
        <strain evidence="1 2">WCHAc060115</strain>
    </source>
</reference>
<gene>
    <name evidence="1" type="ORF">D7V20_16590</name>
</gene>
<proteinExistence type="predicted"/>
<dbReference type="OrthoDB" id="495783at2"/>
<dbReference type="Pfam" id="PF04463">
    <property type="entry name" value="2-thiour_desulf"/>
    <property type="match status" value="1"/>
</dbReference>
<evidence type="ECO:0000313" key="2">
    <source>
        <dbReference type="Proteomes" id="UP000280405"/>
    </source>
</evidence>
<name>A0A3A8EMA4_9GAMM</name>
<evidence type="ECO:0000313" key="1">
    <source>
        <dbReference type="EMBL" id="RKG35288.1"/>
    </source>
</evidence>
<protein>
    <submittedName>
        <fullName evidence="1">DUF523 domain-containing protein</fullName>
    </submittedName>
</protein>
<comment type="caution">
    <text evidence="1">The sequence shown here is derived from an EMBL/GenBank/DDBJ whole genome shotgun (WGS) entry which is preliminary data.</text>
</comment>
<dbReference type="AlphaFoldDB" id="A0A3A8EMA4"/>
<sequence length="161" mass="17531">MNKYLISACLVGQNVRYDAKSCLQLKLKQLLDTHQAVVICPEIAGGLSTPRQPAEIINGDGFAVLQGQAKVMDLQGFDVTNEFILGAEKTLKLAQQHQVTHVILKANSPSCGSHMIYDGTFSNQKIAGKGVTAALLEQHGFKVMTEEAFLQQLQPLPIMPK</sequence>
<dbReference type="Proteomes" id="UP000280405">
    <property type="component" value="Unassembled WGS sequence"/>
</dbReference>